<evidence type="ECO:0000313" key="1">
    <source>
        <dbReference type="EMBL" id="MBM7618516.1"/>
    </source>
</evidence>
<name>A0ABS2NV47_9BACI</name>
<keyword evidence="2" id="KW-1185">Reference proteome</keyword>
<reference evidence="1 2" key="1">
    <citation type="submission" date="2021-01" db="EMBL/GenBank/DDBJ databases">
        <title>Genomic Encyclopedia of Type Strains, Phase IV (KMG-IV): sequencing the most valuable type-strain genomes for metagenomic binning, comparative biology and taxonomic classification.</title>
        <authorList>
            <person name="Goeker M."/>
        </authorList>
    </citation>
    <scope>NUCLEOTIDE SEQUENCE [LARGE SCALE GENOMIC DNA]</scope>
    <source>
        <strain evidence="1 2">DSM 25879</strain>
    </source>
</reference>
<accession>A0ABS2NV47</accession>
<dbReference type="RefSeq" id="WP_204412802.1">
    <property type="nucleotide sequence ID" value="NZ_JAFBED010000001.1"/>
</dbReference>
<dbReference type="Proteomes" id="UP000737402">
    <property type="component" value="Unassembled WGS sequence"/>
</dbReference>
<proteinExistence type="predicted"/>
<comment type="caution">
    <text evidence="1">The sequence shown here is derived from an EMBL/GenBank/DDBJ whole genome shotgun (WGS) entry which is preliminary data.</text>
</comment>
<organism evidence="1 2">
    <name type="scientific">Sutcliffiella tianshenii</name>
    <dbReference type="NCBI Taxonomy" id="1463404"/>
    <lineage>
        <taxon>Bacteria</taxon>
        <taxon>Bacillati</taxon>
        <taxon>Bacillota</taxon>
        <taxon>Bacilli</taxon>
        <taxon>Bacillales</taxon>
        <taxon>Bacillaceae</taxon>
        <taxon>Sutcliffiella</taxon>
    </lineage>
</organism>
<dbReference type="Gene3D" id="3.40.50.450">
    <property type="match status" value="1"/>
</dbReference>
<protein>
    <submittedName>
        <fullName evidence="1">Uncharacterized protein</fullName>
    </submittedName>
</protein>
<evidence type="ECO:0000313" key="2">
    <source>
        <dbReference type="Proteomes" id="UP000737402"/>
    </source>
</evidence>
<sequence>MSKQLVIGITGHRRIHTYFQQRIAQETDYFLKRIKGENQDCHLVLQSPLAEGADRIAAKAALLNGFELIVPLPFEIEEYRKDFDSEKSKMEFEELSSQATKVFVPELTDFKLKNRDDGYLRVGSYLAQSSHILLSLWDLRKDLELKGGTAHIIHYQLEGFPHDLYFKKALSDRKTFVIPTPRDGIRHTEELKGFYITNSIYKSLK</sequence>
<gene>
    <name evidence="1" type="ORF">JOC95_000358</name>
</gene>
<dbReference type="EMBL" id="JAFBED010000001">
    <property type="protein sequence ID" value="MBM7618516.1"/>
    <property type="molecule type" value="Genomic_DNA"/>
</dbReference>